<evidence type="ECO:0000313" key="1">
    <source>
        <dbReference type="EMBL" id="ORL46954.1"/>
    </source>
</evidence>
<accession>A0A1Y1T8R4</accession>
<name>A0A1Y1T8R4_9FLAO</name>
<reference evidence="1 2" key="1">
    <citation type="submission" date="2013-04" db="EMBL/GenBank/DDBJ databases">
        <title>Zunongwangia sp. 22II14-10F7 Genome Sequencing.</title>
        <authorList>
            <person name="Lai Q."/>
            <person name="Shao Z."/>
        </authorList>
    </citation>
    <scope>NUCLEOTIDE SEQUENCE [LARGE SCALE GENOMIC DNA]</scope>
    <source>
        <strain evidence="1 2">22II14-10F7</strain>
    </source>
</reference>
<evidence type="ECO:0000313" key="2">
    <source>
        <dbReference type="Proteomes" id="UP000192746"/>
    </source>
</evidence>
<dbReference type="OrthoDB" id="1440507at2"/>
<gene>
    <name evidence="1" type="ORF">IIF7_03011</name>
</gene>
<organism evidence="1 2">
    <name type="scientific">Zunongwangia atlantica 22II14-10F7</name>
    <dbReference type="NCBI Taxonomy" id="1185767"/>
    <lineage>
        <taxon>Bacteria</taxon>
        <taxon>Pseudomonadati</taxon>
        <taxon>Bacteroidota</taxon>
        <taxon>Flavobacteriia</taxon>
        <taxon>Flavobacteriales</taxon>
        <taxon>Flavobacteriaceae</taxon>
        <taxon>Zunongwangia</taxon>
    </lineage>
</organism>
<dbReference type="AlphaFoldDB" id="A0A1Y1T8R4"/>
<dbReference type="STRING" id="1185767.IIF7_03011"/>
<dbReference type="Proteomes" id="UP000192746">
    <property type="component" value="Unassembled WGS sequence"/>
</dbReference>
<comment type="caution">
    <text evidence="1">The sequence shown here is derived from an EMBL/GenBank/DDBJ whole genome shotgun (WGS) entry which is preliminary data.</text>
</comment>
<dbReference type="EMBL" id="ARYN01000002">
    <property type="protein sequence ID" value="ORL46954.1"/>
    <property type="molecule type" value="Genomic_DNA"/>
</dbReference>
<keyword evidence="2" id="KW-1185">Reference proteome</keyword>
<dbReference type="RefSeq" id="WP_084840196.1">
    <property type="nucleotide sequence ID" value="NZ_ARYN01000002.1"/>
</dbReference>
<proteinExistence type="predicted"/>
<sequence length="127" mass="14588">MHRPKNCISVEEAKDLEYRWQETRGELLEKGLGYVDTHQTIFTIKELRNYLDYVERESVLQEIEAPKIAIFLGAYKKTEERPSLTTVFLAPTKSVASGLNLSDEINYDIDPLNNGVEPWPPGKYANE</sequence>
<protein>
    <submittedName>
        <fullName evidence="1">Uncharacterized protein</fullName>
    </submittedName>
</protein>